<feature type="domain" description="DDE Tnp4" evidence="8">
    <location>
        <begin position="3"/>
        <end position="118"/>
    </location>
</feature>
<evidence type="ECO:0000256" key="5">
    <source>
        <dbReference type="ARBA" id="ARBA00022723"/>
    </source>
</evidence>
<comment type="similarity">
    <text evidence="3">Belongs to the HARBI1 family.</text>
</comment>
<dbReference type="Pfam" id="PF13359">
    <property type="entry name" value="DDE_Tnp_4"/>
    <property type="match status" value="1"/>
</dbReference>
<keyword evidence="6 9" id="KW-0378">Hydrolase</keyword>
<dbReference type="PANTHER" id="PTHR22930">
    <property type="match status" value="1"/>
</dbReference>
<comment type="subcellular location">
    <subcellularLocation>
        <location evidence="2">Nucleus</location>
    </subcellularLocation>
</comment>
<evidence type="ECO:0000256" key="3">
    <source>
        <dbReference type="ARBA" id="ARBA00006958"/>
    </source>
</evidence>
<keyword evidence="5" id="KW-0479">Metal-binding</keyword>
<dbReference type="GO" id="GO:0004518">
    <property type="term" value="F:nuclease activity"/>
    <property type="evidence" value="ECO:0007669"/>
    <property type="project" value="UniProtKB-KW"/>
</dbReference>
<comment type="cofactor">
    <cofactor evidence="1">
        <name>a divalent metal cation</name>
        <dbReference type="ChEBI" id="CHEBI:60240"/>
    </cofactor>
</comment>
<evidence type="ECO:0000256" key="6">
    <source>
        <dbReference type="ARBA" id="ARBA00022801"/>
    </source>
</evidence>
<dbReference type="InterPro" id="IPR027806">
    <property type="entry name" value="HARBI1_dom"/>
</dbReference>
<dbReference type="EC" id="3.1.-.-" evidence="9"/>
<organism evidence="9 10">
    <name type="scientific">Mytilus coruscus</name>
    <name type="common">Sea mussel</name>
    <dbReference type="NCBI Taxonomy" id="42192"/>
    <lineage>
        <taxon>Eukaryota</taxon>
        <taxon>Metazoa</taxon>
        <taxon>Spiralia</taxon>
        <taxon>Lophotrochozoa</taxon>
        <taxon>Mollusca</taxon>
        <taxon>Bivalvia</taxon>
        <taxon>Autobranchia</taxon>
        <taxon>Pteriomorphia</taxon>
        <taxon>Mytilida</taxon>
        <taxon>Mytiloidea</taxon>
        <taxon>Mytilidae</taxon>
        <taxon>Mytilinae</taxon>
        <taxon>Mytilus</taxon>
    </lineage>
</organism>
<protein>
    <submittedName>
        <fullName evidence="9">HARBI1</fullName>
        <ecNumber evidence="9">3.1.-.-</ecNumber>
    </submittedName>
</protein>
<dbReference type="OrthoDB" id="6154807at2759"/>
<dbReference type="GO" id="GO:0005634">
    <property type="term" value="C:nucleus"/>
    <property type="evidence" value="ECO:0007669"/>
    <property type="project" value="UniProtKB-SubCell"/>
</dbReference>
<dbReference type="AlphaFoldDB" id="A0A6J8CWS5"/>
<gene>
    <name evidence="9" type="ORF">MCOR_34287</name>
</gene>
<evidence type="ECO:0000256" key="4">
    <source>
        <dbReference type="ARBA" id="ARBA00022722"/>
    </source>
</evidence>
<sequence length="160" mass="18626">MLGRFTNLVARWPGSTHDSHMLRTNNLRTVLERDKYCLQNGILLGDSGYACKPYLITPYLRPSDQSQERYNGSHCRTRLTIERAFGWWKRRFHCLHGEIRVHPERVCTIIGACAVLHNLAILLREPQLDQDQDVDIGEINGQKIEMMYETTLQEPFLDNN</sequence>
<accession>A0A6J8CWS5</accession>
<evidence type="ECO:0000313" key="9">
    <source>
        <dbReference type="EMBL" id="CAC5400071.1"/>
    </source>
</evidence>
<name>A0A6J8CWS5_MYTCO</name>
<evidence type="ECO:0000256" key="7">
    <source>
        <dbReference type="ARBA" id="ARBA00023242"/>
    </source>
</evidence>
<keyword evidence="7" id="KW-0539">Nucleus</keyword>
<evidence type="ECO:0000259" key="8">
    <source>
        <dbReference type="Pfam" id="PF13359"/>
    </source>
</evidence>
<dbReference type="GO" id="GO:0016787">
    <property type="term" value="F:hydrolase activity"/>
    <property type="evidence" value="ECO:0007669"/>
    <property type="project" value="UniProtKB-KW"/>
</dbReference>
<evidence type="ECO:0000256" key="2">
    <source>
        <dbReference type="ARBA" id="ARBA00004123"/>
    </source>
</evidence>
<keyword evidence="4" id="KW-0540">Nuclease</keyword>
<keyword evidence="10" id="KW-1185">Reference proteome</keyword>
<dbReference type="GO" id="GO:0046872">
    <property type="term" value="F:metal ion binding"/>
    <property type="evidence" value="ECO:0007669"/>
    <property type="project" value="UniProtKB-KW"/>
</dbReference>
<evidence type="ECO:0000256" key="1">
    <source>
        <dbReference type="ARBA" id="ARBA00001968"/>
    </source>
</evidence>
<evidence type="ECO:0000313" key="10">
    <source>
        <dbReference type="Proteomes" id="UP000507470"/>
    </source>
</evidence>
<proteinExistence type="inferred from homology"/>
<dbReference type="EMBL" id="CACVKT020006159">
    <property type="protein sequence ID" value="CAC5400071.1"/>
    <property type="molecule type" value="Genomic_DNA"/>
</dbReference>
<reference evidence="9 10" key="1">
    <citation type="submission" date="2020-06" db="EMBL/GenBank/DDBJ databases">
        <authorList>
            <person name="Li R."/>
            <person name="Bekaert M."/>
        </authorList>
    </citation>
    <scope>NUCLEOTIDE SEQUENCE [LARGE SCALE GENOMIC DNA]</scope>
    <source>
        <strain evidence="10">wild</strain>
    </source>
</reference>
<dbReference type="PANTHER" id="PTHR22930:SF286">
    <property type="entry name" value="NUCLEASE HARBI1"/>
    <property type="match status" value="1"/>
</dbReference>
<dbReference type="Proteomes" id="UP000507470">
    <property type="component" value="Unassembled WGS sequence"/>
</dbReference>
<dbReference type="InterPro" id="IPR045249">
    <property type="entry name" value="HARBI1-like"/>
</dbReference>